<reference evidence="10" key="2">
    <citation type="submission" date="2016-10" db="EMBL/GenBank/DDBJ databases">
        <authorList>
            <person name="de Groot N.N."/>
        </authorList>
    </citation>
    <scope>NUCLEOTIDE SEQUENCE [LARGE SCALE GENOMIC DNA]</scope>
    <source>
        <strain evidence="10">DSM 12489</strain>
    </source>
</reference>
<evidence type="ECO:0000256" key="7">
    <source>
        <dbReference type="SAM" id="Phobius"/>
    </source>
</evidence>
<proteinExistence type="inferred from homology"/>
<evidence type="ECO:0000313" key="10">
    <source>
        <dbReference type="EMBL" id="SDW99901.1"/>
    </source>
</evidence>
<reference evidence="9" key="3">
    <citation type="submission" date="2023-02" db="EMBL/GenBank/DDBJ databases">
        <title>Proposal of a novel subspecies: Alicyclobacillus hesperidum subspecies aegle.</title>
        <authorList>
            <person name="Goto K."/>
            <person name="Fujii T."/>
            <person name="Yasui K."/>
            <person name="Mochida K."/>
            <person name="Kato-Tanaka Y."/>
            <person name="Morohoshi S."/>
            <person name="An S.Y."/>
            <person name="Kasai H."/>
            <person name="Yokota A."/>
        </authorList>
    </citation>
    <scope>NUCLEOTIDE SEQUENCE</scope>
    <source>
        <strain evidence="9">DSM 12766</strain>
    </source>
</reference>
<feature type="transmembrane region" description="Helical" evidence="7">
    <location>
        <begin position="6"/>
        <end position="26"/>
    </location>
</feature>
<sequence>MGTLGWLIIHGIGTIAYAASGAFVALQARYRMMGVYVLGLTTAFGGGVIRNIIIGIPVIKLWDRETLLLVLSILTILYFLSTKWIHHWKRWGLFFDSIGLASFALQGALYAKQVSDNVFVMLIAALFSGVGGGMIRDLLAGRKPIALQEEVHVVLTILVGIAVWIDGTTYKRPLQLILIIIVVVTIRMLAVRFKHLRQRELTSGSQR</sequence>
<evidence type="ECO:0000256" key="6">
    <source>
        <dbReference type="ARBA" id="ARBA00023136"/>
    </source>
</evidence>
<feature type="transmembrane region" description="Helical" evidence="7">
    <location>
        <begin position="65"/>
        <end position="81"/>
    </location>
</feature>
<dbReference type="Pfam" id="PF03458">
    <property type="entry name" value="Gly_transporter"/>
    <property type="match status" value="2"/>
</dbReference>
<comment type="similarity">
    <text evidence="2">Belongs to the UPF0126 family.</text>
</comment>
<keyword evidence="11" id="KW-1185">Reference proteome</keyword>
<evidence type="ECO:0000256" key="2">
    <source>
        <dbReference type="ARBA" id="ARBA00008193"/>
    </source>
</evidence>
<keyword evidence="6 7" id="KW-0472">Membrane</keyword>
<feature type="transmembrane region" description="Helical" evidence="7">
    <location>
        <begin position="117"/>
        <end position="139"/>
    </location>
</feature>
<evidence type="ECO:0000256" key="3">
    <source>
        <dbReference type="ARBA" id="ARBA00022475"/>
    </source>
</evidence>
<dbReference type="EMBL" id="BSRA01000020">
    <property type="protein sequence ID" value="GLV14929.1"/>
    <property type="molecule type" value="Genomic_DNA"/>
</dbReference>
<dbReference type="PANTHER" id="PTHR30506:SF3">
    <property type="entry name" value="UPF0126 INNER MEMBRANE PROTEIN YADS-RELATED"/>
    <property type="match status" value="1"/>
</dbReference>
<evidence type="ECO:0000259" key="8">
    <source>
        <dbReference type="Pfam" id="PF03458"/>
    </source>
</evidence>
<dbReference type="PANTHER" id="PTHR30506">
    <property type="entry name" value="INNER MEMBRANE PROTEIN"/>
    <property type="match status" value="1"/>
</dbReference>
<dbReference type="Proteomes" id="UP000182589">
    <property type="component" value="Unassembled WGS sequence"/>
</dbReference>
<organism evidence="10 11">
    <name type="scientific">Alicyclobacillus hesperidum</name>
    <dbReference type="NCBI Taxonomy" id="89784"/>
    <lineage>
        <taxon>Bacteria</taxon>
        <taxon>Bacillati</taxon>
        <taxon>Bacillota</taxon>
        <taxon>Bacilli</taxon>
        <taxon>Bacillales</taxon>
        <taxon>Alicyclobacillaceae</taxon>
        <taxon>Alicyclobacillus</taxon>
    </lineage>
</organism>
<reference evidence="11" key="1">
    <citation type="submission" date="2016-10" db="EMBL/GenBank/DDBJ databases">
        <authorList>
            <person name="Varghese N."/>
        </authorList>
    </citation>
    <scope>NUCLEOTIDE SEQUENCE [LARGE SCALE GENOMIC DNA]</scope>
    <source>
        <strain evidence="11">DSM 12489</strain>
    </source>
</reference>
<feature type="domain" description="Glycine transporter" evidence="8">
    <location>
        <begin position="94"/>
        <end position="164"/>
    </location>
</feature>
<gene>
    <name evidence="9" type="ORF">Heshes_26140</name>
    <name evidence="10" type="ORF">SAMN04489725_12812</name>
</gene>
<dbReference type="InterPro" id="IPR005115">
    <property type="entry name" value="Gly_transporter"/>
</dbReference>
<keyword evidence="3" id="KW-1003">Cell membrane</keyword>
<dbReference type="RefSeq" id="WP_006445825.1">
    <property type="nucleotide sequence ID" value="NZ_BSRA01000020.1"/>
</dbReference>
<feature type="domain" description="Glycine transporter" evidence="8">
    <location>
        <begin position="8"/>
        <end position="79"/>
    </location>
</feature>
<evidence type="ECO:0000313" key="9">
    <source>
        <dbReference type="EMBL" id="GLV14929.1"/>
    </source>
</evidence>
<dbReference type="Proteomes" id="UP001157137">
    <property type="component" value="Unassembled WGS sequence"/>
</dbReference>
<dbReference type="AlphaFoldDB" id="A0A1H2Y4C4"/>
<dbReference type="GO" id="GO:0005886">
    <property type="term" value="C:plasma membrane"/>
    <property type="evidence" value="ECO:0007669"/>
    <property type="project" value="UniProtKB-SubCell"/>
</dbReference>
<evidence type="ECO:0000256" key="5">
    <source>
        <dbReference type="ARBA" id="ARBA00022989"/>
    </source>
</evidence>
<protein>
    <submittedName>
        <fullName evidence="9">Membrane protein</fullName>
    </submittedName>
</protein>
<keyword evidence="4 7" id="KW-0812">Transmembrane</keyword>
<evidence type="ECO:0000256" key="1">
    <source>
        <dbReference type="ARBA" id="ARBA00004651"/>
    </source>
</evidence>
<dbReference type="EMBL" id="FNOJ01000028">
    <property type="protein sequence ID" value="SDW99901.1"/>
    <property type="molecule type" value="Genomic_DNA"/>
</dbReference>
<comment type="subcellular location">
    <subcellularLocation>
        <location evidence="1">Cell membrane</location>
        <topology evidence="1">Multi-pass membrane protein</topology>
    </subcellularLocation>
</comment>
<evidence type="ECO:0000256" key="4">
    <source>
        <dbReference type="ARBA" id="ARBA00022692"/>
    </source>
</evidence>
<name>A0A1H2Y4C4_9BACL</name>
<accession>A0A1H2Y4C4</accession>
<keyword evidence="5 7" id="KW-1133">Transmembrane helix</keyword>
<feature type="transmembrane region" description="Helical" evidence="7">
    <location>
        <begin position="173"/>
        <end position="190"/>
    </location>
</feature>
<feature type="transmembrane region" description="Helical" evidence="7">
    <location>
        <begin position="151"/>
        <end position="167"/>
    </location>
</feature>
<feature type="transmembrane region" description="Helical" evidence="7">
    <location>
        <begin position="33"/>
        <end position="59"/>
    </location>
</feature>
<evidence type="ECO:0000313" key="11">
    <source>
        <dbReference type="Proteomes" id="UP000182589"/>
    </source>
</evidence>